<evidence type="ECO:0000313" key="1">
    <source>
        <dbReference type="EMBL" id="CAI3976195.1"/>
    </source>
</evidence>
<reference evidence="1" key="1">
    <citation type="submission" date="2022-10" db="EMBL/GenBank/DDBJ databases">
        <authorList>
            <person name="Chen Y."/>
            <person name="Dougan E. K."/>
            <person name="Chan C."/>
            <person name="Rhodes N."/>
            <person name="Thang M."/>
        </authorList>
    </citation>
    <scope>NUCLEOTIDE SEQUENCE</scope>
</reference>
<dbReference type="EMBL" id="CAMXCT020000251">
    <property type="protein sequence ID" value="CAL1129570.1"/>
    <property type="molecule type" value="Genomic_DNA"/>
</dbReference>
<evidence type="ECO:0000313" key="3">
    <source>
        <dbReference type="Proteomes" id="UP001152797"/>
    </source>
</evidence>
<gene>
    <name evidence="1" type="ORF">C1SCF055_LOCUS4439</name>
</gene>
<evidence type="ECO:0000313" key="2">
    <source>
        <dbReference type="EMBL" id="CAL4763507.1"/>
    </source>
</evidence>
<protein>
    <submittedName>
        <fullName evidence="1">Uncharacterized protein</fullName>
    </submittedName>
</protein>
<organism evidence="1">
    <name type="scientific">Cladocopium goreaui</name>
    <dbReference type="NCBI Taxonomy" id="2562237"/>
    <lineage>
        <taxon>Eukaryota</taxon>
        <taxon>Sar</taxon>
        <taxon>Alveolata</taxon>
        <taxon>Dinophyceae</taxon>
        <taxon>Suessiales</taxon>
        <taxon>Symbiodiniaceae</taxon>
        <taxon>Cladocopium</taxon>
    </lineage>
</organism>
<comment type="caution">
    <text evidence="1">The sequence shown here is derived from an EMBL/GenBank/DDBJ whole genome shotgun (WGS) entry which is preliminary data.</text>
</comment>
<feature type="non-terminal residue" evidence="1">
    <location>
        <position position="1"/>
    </location>
</feature>
<sequence length="54" mass="5988">ETEFVVTYVHGLETMNTADPGDYVCLGPQGEEYVVKSDVAPFKFYTDEAKDIPA</sequence>
<dbReference type="EMBL" id="CAMXCT010000251">
    <property type="protein sequence ID" value="CAI3976195.1"/>
    <property type="molecule type" value="Genomic_DNA"/>
</dbReference>
<dbReference type="AlphaFoldDB" id="A0A9P1BP43"/>
<accession>A0A9P1BP43</accession>
<reference evidence="2 3" key="2">
    <citation type="submission" date="2024-05" db="EMBL/GenBank/DDBJ databases">
        <authorList>
            <person name="Chen Y."/>
            <person name="Shah S."/>
            <person name="Dougan E. K."/>
            <person name="Thang M."/>
            <person name="Chan C."/>
        </authorList>
    </citation>
    <scope>NUCLEOTIDE SEQUENCE [LARGE SCALE GENOMIC DNA]</scope>
</reference>
<dbReference type="EMBL" id="CAMXCT030000251">
    <property type="protein sequence ID" value="CAL4763507.1"/>
    <property type="molecule type" value="Genomic_DNA"/>
</dbReference>
<proteinExistence type="predicted"/>
<dbReference type="Proteomes" id="UP001152797">
    <property type="component" value="Unassembled WGS sequence"/>
</dbReference>
<feature type="non-terminal residue" evidence="1">
    <location>
        <position position="54"/>
    </location>
</feature>
<name>A0A9P1BP43_9DINO</name>
<keyword evidence="3" id="KW-1185">Reference proteome</keyword>